<dbReference type="Proteomes" id="UP000321571">
    <property type="component" value="Unassembled WGS sequence"/>
</dbReference>
<evidence type="ECO:0000313" key="2">
    <source>
        <dbReference type="Proteomes" id="UP000321571"/>
    </source>
</evidence>
<name>A0A5C8NP79_9ACTN</name>
<keyword evidence="2" id="KW-1185">Reference proteome</keyword>
<dbReference type="SUPFAM" id="SSF52402">
    <property type="entry name" value="Adenine nucleotide alpha hydrolases-like"/>
    <property type="match status" value="1"/>
</dbReference>
<protein>
    <recommendedName>
        <fullName evidence="3">Indole-3-glycerol phosphate synthase</fullName>
    </recommendedName>
</protein>
<accession>A0A5C8NP79</accession>
<comment type="caution">
    <text evidence="1">The sequence shown here is derived from an EMBL/GenBank/DDBJ whole genome shotgun (WGS) entry which is preliminary data.</text>
</comment>
<evidence type="ECO:0008006" key="3">
    <source>
        <dbReference type="Google" id="ProtNLM"/>
    </source>
</evidence>
<sequence length="164" mass="17456">MYDVALLIERQLTDLDADQLLSLHEGLDETVTYHLLLPVDTSSALLASSMSALGGGQIVSIGDADVIADVQDEMTTSGQAELDASAALLTGRGQQVTATLTEDDPVQALCALVESTSAAEAIILTEPHVVREFLHLDWTSRAKRALDVPTLHLLEHVPFSAQAP</sequence>
<dbReference type="RefSeq" id="WP_147683058.1">
    <property type="nucleotide sequence ID" value="NZ_VDUX01000001.1"/>
</dbReference>
<proteinExistence type="predicted"/>
<organism evidence="1 2">
    <name type="scientific">Aeromicrobium terrae</name>
    <dbReference type="NCBI Taxonomy" id="2498846"/>
    <lineage>
        <taxon>Bacteria</taxon>
        <taxon>Bacillati</taxon>
        <taxon>Actinomycetota</taxon>
        <taxon>Actinomycetes</taxon>
        <taxon>Propionibacteriales</taxon>
        <taxon>Nocardioidaceae</taxon>
        <taxon>Aeromicrobium</taxon>
    </lineage>
</organism>
<reference evidence="1 2" key="1">
    <citation type="submission" date="2019-06" db="EMBL/GenBank/DDBJ databases">
        <title>Aeromicrobium sp. nov., isolated from a maize field.</title>
        <authorList>
            <person name="Lin S.-Y."/>
            <person name="Tsai C.-F."/>
            <person name="Young C.-C."/>
        </authorList>
    </citation>
    <scope>NUCLEOTIDE SEQUENCE [LARGE SCALE GENOMIC DNA]</scope>
    <source>
        <strain evidence="1 2">CC-CFT486</strain>
    </source>
</reference>
<dbReference type="InterPro" id="IPR014729">
    <property type="entry name" value="Rossmann-like_a/b/a_fold"/>
</dbReference>
<dbReference type="Gene3D" id="3.40.50.620">
    <property type="entry name" value="HUPs"/>
    <property type="match status" value="1"/>
</dbReference>
<dbReference type="EMBL" id="VDUX01000001">
    <property type="protein sequence ID" value="TXL62917.1"/>
    <property type="molecule type" value="Genomic_DNA"/>
</dbReference>
<gene>
    <name evidence="1" type="ORF">FHP06_01355</name>
</gene>
<dbReference type="AlphaFoldDB" id="A0A5C8NP79"/>
<dbReference type="OrthoDB" id="3825223at2"/>
<evidence type="ECO:0000313" key="1">
    <source>
        <dbReference type="EMBL" id="TXL62917.1"/>
    </source>
</evidence>